<dbReference type="SUPFAM" id="SSF111369">
    <property type="entry name" value="HlyD-like secretion proteins"/>
    <property type="match status" value="1"/>
</dbReference>
<protein>
    <submittedName>
        <fullName evidence="1">HlyD family efflux transporter periplasmic adaptor subunit</fullName>
    </submittedName>
</protein>
<dbReference type="Gene3D" id="1.10.287.470">
    <property type="entry name" value="Helix hairpin bin"/>
    <property type="match status" value="2"/>
</dbReference>
<name>A0ABS1TIK4_9CLOT</name>
<evidence type="ECO:0000313" key="2">
    <source>
        <dbReference type="Proteomes" id="UP000632377"/>
    </source>
</evidence>
<dbReference type="PANTHER" id="PTHR30438:SF2">
    <property type="entry name" value="MEMBRANE PROTEIN"/>
    <property type="match status" value="1"/>
</dbReference>
<reference evidence="1 2" key="1">
    <citation type="submission" date="2021-01" db="EMBL/GenBank/DDBJ databases">
        <title>Genome public.</title>
        <authorList>
            <person name="Liu C."/>
            <person name="Sun Q."/>
        </authorList>
    </citation>
    <scope>NUCLEOTIDE SEQUENCE [LARGE SCALE GENOMIC DNA]</scope>
    <source>
        <strain evidence="1 2">YIM B02515</strain>
    </source>
</reference>
<proteinExistence type="predicted"/>
<dbReference type="Gene3D" id="2.40.50.100">
    <property type="match status" value="2"/>
</dbReference>
<sequence>MIKKIFSLITVTVLLLNFSGCSLKGEEKSNKYTATVEAESFYIPAEISGKIENISVEQGKEIKANQVVAQIESKGLEIQKQQAEAVLNIAKLKKDDLPSKASSKVKDQAEEAVKQAQASVDLLSLQIEKTKVTSANDGVISDVFLHKGEIASPGMNIAKAINLKTRYVKIYVEEEKRNEIKLNSNFPIYYNGKDLGQGKVIYISPESEFTPKNVEKKSDKEKTVFEVKLKLDDNTTLMPGTMVDVELR</sequence>
<dbReference type="EMBL" id="JAESWC010000025">
    <property type="protein sequence ID" value="MBL4938617.1"/>
    <property type="molecule type" value="Genomic_DNA"/>
</dbReference>
<keyword evidence="2" id="KW-1185">Reference proteome</keyword>
<accession>A0ABS1TIK4</accession>
<dbReference type="Proteomes" id="UP000632377">
    <property type="component" value="Unassembled WGS sequence"/>
</dbReference>
<dbReference type="RefSeq" id="WP_202751379.1">
    <property type="nucleotide sequence ID" value="NZ_JAESWC010000025.1"/>
</dbReference>
<comment type="caution">
    <text evidence="1">The sequence shown here is derived from an EMBL/GenBank/DDBJ whole genome shotgun (WGS) entry which is preliminary data.</text>
</comment>
<evidence type="ECO:0000313" key="1">
    <source>
        <dbReference type="EMBL" id="MBL4938617.1"/>
    </source>
</evidence>
<dbReference type="PANTHER" id="PTHR30438">
    <property type="entry name" value="36 KDA ANTIGEN-RELATED"/>
    <property type="match status" value="1"/>
</dbReference>
<organism evidence="1 2">
    <name type="scientific">Clostridium rhizosphaerae</name>
    <dbReference type="NCBI Taxonomy" id="2803861"/>
    <lineage>
        <taxon>Bacteria</taxon>
        <taxon>Bacillati</taxon>
        <taxon>Bacillota</taxon>
        <taxon>Clostridia</taxon>
        <taxon>Eubacteriales</taxon>
        <taxon>Clostridiaceae</taxon>
        <taxon>Clostridium</taxon>
    </lineage>
</organism>
<dbReference type="Gene3D" id="2.40.30.170">
    <property type="match status" value="1"/>
</dbReference>
<gene>
    <name evidence="1" type="ORF">JK636_23205</name>
</gene>